<proteinExistence type="predicted"/>
<gene>
    <name evidence="2" type="ORF">PCOR1329_LOCUS12665</name>
</gene>
<feature type="region of interest" description="Disordered" evidence="1">
    <location>
        <begin position="82"/>
        <end position="132"/>
    </location>
</feature>
<reference evidence="2" key="1">
    <citation type="submission" date="2023-10" db="EMBL/GenBank/DDBJ databases">
        <authorList>
            <person name="Chen Y."/>
            <person name="Shah S."/>
            <person name="Dougan E. K."/>
            <person name="Thang M."/>
            <person name="Chan C."/>
        </authorList>
    </citation>
    <scope>NUCLEOTIDE SEQUENCE [LARGE SCALE GENOMIC DNA]</scope>
</reference>
<organism evidence="2 3">
    <name type="scientific">Prorocentrum cordatum</name>
    <dbReference type="NCBI Taxonomy" id="2364126"/>
    <lineage>
        <taxon>Eukaryota</taxon>
        <taxon>Sar</taxon>
        <taxon>Alveolata</taxon>
        <taxon>Dinophyceae</taxon>
        <taxon>Prorocentrales</taxon>
        <taxon>Prorocentraceae</taxon>
        <taxon>Prorocentrum</taxon>
    </lineage>
</organism>
<name>A0ABN9QME3_9DINO</name>
<sequence>MLQAAYASYAMEMGHAAAPARSPSFPSRLAQPPEMPLGPPALQAAWGQPVDWCGSTYAPPRDLDVGPPPGCRAGVPMSVQVQPDFGDPWCGRPIAVEEAPPPPPRPRPAGQPATGPSSGQAAQGGPAWQAQVRAARLPPSEAPPGEFGEVTLRGSAGCFGGGSPGGSSGAQGGASGCALGGPSGCGALGAVARLAPVHEARELHAPPRPASPADLPAHSPLKVSVKNSFLHVGADEEVPCMRMTQTVDCLPLVDLGRMPLSQHIDSQAYSATLETLPDDDGDSVQFGRMGSFSDCLRDPLSVSSITVRNTFIDLPQEGLLAQARQVHTVDYLPSVI</sequence>
<feature type="compositionally biased region" description="Low complexity" evidence="1">
    <location>
        <begin position="110"/>
        <end position="131"/>
    </location>
</feature>
<keyword evidence="3" id="KW-1185">Reference proteome</keyword>
<accession>A0ABN9QME3</accession>
<protein>
    <submittedName>
        <fullName evidence="2">Uncharacterized protein</fullName>
    </submittedName>
</protein>
<evidence type="ECO:0000256" key="1">
    <source>
        <dbReference type="SAM" id="MobiDB-lite"/>
    </source>
</evidence>
<evidence type="ECO:0000313" key="2">
    <source>
        <dbReference type="EMBL" id="CAK0806447.1"/>
    </source>
</evidence>
<feature type="compositionally biased region" description="Pro residues" evidence="1">
    <location>
        <begin position="99"/>
        <end position="109"/>
    </location>
</feature>
<comment type="caution">
    <text evidence="2">The sequence shown here is derived from an EMBL/GenBank/DDBJ whole genome shotgun (WGS) entry which is preliminary data.</text>
</comment>
<dbReference type="Proteomes" id="UP001189429">
    <property type="component" value="Unassembled WGS sequence"/>
</dbReference>
<dbReference type="EMBL" id="CAUYUJ010003714">
    <property type="protein sequence ID" value="CAK0806447.1"/>
    <property type="molecule type" value="Genomic_DNA"/>
</dbReference>
<evidence type="ECO:0000313" key="3">
    <source>
        <dbReference type="Proteomes" id="UP001189429"/>
    </source>
</evidence>